<dbReference type="CDD" id="cd06911">
    <property type="entry name" value="VirB9_CagX_TrbG"/>
    <property type="match status" value="1"/>
</dbReference>
<dbReference type="EMBL" id="CP133659">
    <property type="protein sequence ID" value="WMW66363.1"/>
    <property type="molecule type" value="Genomic_DNA"/>
</dbReference>
<sequence length="316" mass="34714">MSSISCRALCATLLPLLLLGVPNALAADSAPPVPVLSRQGGAPDELSGLEMLPPPAAYISNKKVPLSVKEKRALSLSDEYRERNVLPVMTDAGRVTFTYGVTQPSVICAPFMVSDIELQPGEMVNDVVLGDTARWKVVVARSGYPEATHLIVKPLDAGLETMAVITTDRRTYHIKLVSQPSGHTPYVGFIYPEEEEKALRAQLAQQQRQEVHETAVISGTAVPLSQLDFAYELDGKAAWRPEQVYSDGRQTFIRLPPSVRQSEMPVLLVRRDKAEILTNYRVKDTTLVVDEVFGEAVLLAGVGKQQQRIIIKKKES</sequence>
<dbReference type="Proteomes" id="UP001180616">
    <property type="component" value="Chromosome"/>
</dbReference>
<evidence type="ECO:0000313" key="5">
    <source>
        <dbReference type="Proteomes" id="UP001180616"/>
    </source>
</evidence>
<keyword evidence="5" id="KW-1185">Reference proteome</keyword>
<dbReference type="InterPro" id="IPR038161">
    <property type="entry name" value="VirB9/CagX/TrbG_C_sf"/>
</dbReference>
<evidence type="ECO:0000256" key="3">
    <source>
        <dbReference type="SAM" id="SignalP"/>
    </source>
</evidence>
<organism evidence="4 5">
    <name type="scientific">Nitratidesulfovibrio liaohensis</name>
    <dbReference type="NCBI Taxonomy" id="2604158"/>
    <lineage>
        <taxon>Bacteria</taxon>
        <taxon>Pseudomonadati</taxon>
        <taxon>Thermodesulfobacteriota</taxon>
        <taxon>Desulfovibrionia</taxon>
        <taxon>Desulfovibrionales</taxon>
        <taxon>Desulfovibrionaceae</taxon>
        <taxon>Nitratidesulfovibrio</taxon>
    </lineage>
</organism>
<evidence type="ECO:0000256" key="2">
    <source>
        <dbReference type="ARBA" id="ARBA00022729"/>
    </source>
</evidence>
<dbReference type="InterPro" id="IPR010258">
    <property type="entry name" value="Conjugal_tfr_TrbG/VirB9/CagX"/>
</dbReference>
<dbReference type="Pfam" id="PF03524">
    <property type="entry name" value="CagX"/>
    <property type="match status" value="1"/>
</dbReference>
<dbReference type="Gene3D" id="2.60.40.2500">
    <property type="match status" value="1"/>
</dbReference>
<keyword evidence="2 3" id="KW-0732">Signal</keyword>
<feature type="signal peptide" evidence="3">
    <location>
        <begin position="1"/>
        <end position="26"/>
    </location>
</feature>
<gene>
    <name evidence="4" type="primary">trbG</name>
    <name evidence="4" type="ORF">KPS_000930</name>
</gene>
<dbReference type="NCBIfam" id="TIGR02775">
    <property type="entry name" value="TrbG_Ti"/>
    <property type="match status" value="1"/>
</dbReference>
<dbReference type="InterPro" id="IPR014142">
    <property type="entry name" value="TrbG_Ti"/>
</dbReference>
<evidence type="ECO:0000313" key="4">
    <source>
        <dbReference type="EMBL" id="WMW66363.1"/>
    </source>
</evidence>
<comment type="similarity">
    <text evidence="1">Belongs to the TrbG/VirB9 family.</text>
</comment>
<dbReference type="RefSeq" id="WP_309542266.1">
    <property type="nucleotide sequence ID" value="NZ_CP133659.1"/>
</dbReference>
<evidence type="ECO:0000256" key="1">
    <source>
        <dbReference type="ARBA" id="ARBA00006135"/>
    </source>
</evidence>
<proteinExistence type="inferred from homology"/>
<reference evidence="4" key="1">
    <citation type="submission" date="2023-09" db="EMBL/GenBank/DDBJ databases">
        <authorList>
            <consortium name="CW5 consortium"/>
            <person name="Lu C.-W."/>
        </authorList>
    </citation>
    <scope>NUCLEOTIDE SEQUENCE</scope>
    <source>
        <strain evidence="4">KPS</strain>
    </source>
</reference>
<feature type="chain" id="PRO_5046566570" evidence="3">
    <location>
        <begin position="27"/>
        <end position="316"/>
    </location>
</feature>
<accession>A0ABY9R5Q1</accession>
<protein>
    <submittedName>
        <fullName evidence="4">P-type conjugative transfer protein TrbG</fullName>
    </submittedName>
</protein>
<dbReference type="InterPro" id="IPR033645">
    <property type="entry name" value="VirB9/CagX/TrbG_C"/>
</dbReference>
<name>A0ABY9R5Q1_9BACT</name>